<name>A0AAD3HTD8_9CHLO</name>
<organism evidence="2 3">
    <name type="scientific">Astrephomene gubernaculifera</name>
    <dbReference type="NCBI Taxonomy" id="47775"/>
    <lineage>
        <taxon>Eukaryota</taxon>
        <taxon>Viridiplantae</taxon>
        <taxon>Chlorophyta</taxon>
        <taxon>core chlorophytes</taxon>
        <taxon>Chlorophyceae</taxon>
        <taxon>CS clade</taxon>
        <taxon>Chlamydomonadales</taxon>
        <taxon>Astrephomenaceae</taxon>
        <taxon>Astrephomene</taxon>
    </lineage>
</organism>
<evidence type="ECO:0000313" key="3">
    <source>
        <dbReference type="Proteomes" id="UP001054857"/>
    </source>
</evidence>
<feature type="region of interest" description="Disordered" evidence="1">
    <location>
        <begin position="186"/>
        <end position="220"/>
    </location>
</feature>
<feature type="compositionally biased region" description="Polar residues" evidence="1">
    <location>
        <begin position="205"/>
        <end position="220"/>
    </location>
</feature>
<gene>
    <name evidence="2" type="ORF">Agub_g14388</name>
</gene>
<dbReference type="EMBL" id="BMAR01000055">
    <property type="protein sequence ID" value="GFR51905.1"/>
    <property type="molecule type" value="Genomic_DNA"/>
</dbReference>
<comment type="caution">
    <text evidence="2">The sequence shown here is derived from an EMBL/GenBank/DDBJ whole genome shotgun (WGS) entry which is preliminary data.</text>
</comment>
<evidence type="ECO:0000313" key="2">
    <source>
        <dbReference type="EMBL" id="GFR51905.1"/>
    </source>
</evidence>
<reference evidence="2 3" key="1">
    <citation type="journal article" date="2021" name="Sci. Rep.">
        <title>Genome sequencing of the multicellular alga Astrephomene provides insights into convergent evolution of germ-soma differentiation.</title>
        <authorList>
            <person name="Yamashita S."/>
            <person name="Yamamoto K."/>
            <person name="Matsuzaki R."/>
            <person name="Suzuki S."/>
            <person name="Yamaguchi H."/>
            <person name="Hirooka S."/>
            <person name="Minakuchi Y."/>
            <person name="Miyagishima S."/>
            <person name="Kawachi M."/>
            <person name="Toyoda A."/>
            <person name="Nozaki H."/>
        </authorList>
    </citation>
    <scope>NUCLEOTIDE SEQUENCE [LARGE SCALE GENOMIC DNA]</scope>
    <source>
        <strain evidence="2 3">NIES-4017</strain>
    </source>
</reference>
<dbReference type="Proteomes" id="UP001054857">
    <property type="component" value="Unassembled WGS sequence"/>
</dbReference>
<feature type="region of interest" description="Disordered" evidence="1">
    <location>
        <begin position="18"/>
        <end position="44"/>
    </location>
</feature>
<dbReference type="AlphaFoldDB" id="A0AAD3HTD8"/>
<keyword evidence="3" id="KW-1185">Reference proteome</keyword>
<feature type="region of interest" description="Disordered" evidence="1">
    <location>
        <begin position="85"/>
        <end position="109"/>
    </location>
</feature>
<evidence type="ECO:0000256" key="1">
    <source>
        <dbReference type="SAM" id="MobiDB-lite"/>
    </source>
</evidence>
<sequence>QDILSALLHAAVESASAAAAAGGTAPLTPPLRTAAPKTSDMSTSLQQRQQQLTRQLVLDIVHSAAELQRRVSLTTTTAAAVASAEGRGLSSSNRQHSFAAAPARSTAASAPPVRLSARMLEGLAAAQGLVDQHWDEIPMQGLLQYGSDMETLCGSVPRVAALAECAMLLPALRDVRQGLEQLQQQLSPLQQQQQQAATKAPLSAASFNPDFNSASVGKSW</sequence>
<feature type="non-terminal residue" evidence="2">
    <location>
        <position position="220"/>
    </location>
</feature>
<accession>A0AAD3HTD8</accession>
<feature type="compositionally biased region" description="Low complexity" evidence="1">
    <location>
        <begin position="186"/>
        <end position="195"/>
    </location>
</feature>
<feature type="compositionally biased region" description="Low complexity" evidence="1">
    <location>
        <begin position="97"/>
        <end position="109"/>
    </location>
</feature>
<feature type="non-terminal residue" evidence="2">
    <location>
        <position position="1"/>
    </location>
</feature>
<protein>
    <submittedName>
        <fullName evidence="2">Uncharacterized protein</fullName>
    </submittedName>
</protein>
<proteinExistence type="predicted"/>